<evidence type="ECO:0000256" key="11">
    <source>
        <dbReference type="ARBA" id="ARBA00023136"/>
    </source>
</evidence>
<evidence type="ECO:0000256" key="5">
    <source>
        <dbReference type="ARBA" id="ARBA00022496"/>
    </source>
</evidence>
<evidence type="ECO:0000313" key="20">
    <source>
        <dbReference type="Proteomes" id="UP000444318"/>
    </source>
</evidence>
<evidence type="ECO:0000256" key="12">
    <source>
        <dbReference type="ARBA" id="ARBA00023170"/>
    </source>
</evidence>
<evidence type="ECO:0000256" key="6">
    <source>
        <dbReference type="ARBA" id="ARBA00022692"/>
    </source>
</evidence>
<dbReference type="PROSITE" id="PS52016">
    <property type="entry name" value="TONB_DEPENDENT_REC_3"/>
    <property type="match status" value="1"/>
</dbReference>
<evidence type="ECO:0000259" key="17">
    <source>
        <dbReference type="Pfam" id="PF00593"/>
    </source>
</evidence>
<evidence type="ECO:0000259" key="18">
    <source>
        <dbReference type="Pfam" id="PF07715"/>
    </source>
</evidence>
<dbReference type="InterPro" id="IPR037066">
    <property type="entry name" value="Plug_dom_sf"/>
</dbReference>
<dbReference type="Gene3D" id="2.40.170.20">
    <property type="entry name" value="TonB-dependent receptor, beta-barrel domain"/>
    <property type="match status" value="1"/>
</dbReference>
<comment type="caution">
    <text evidence="19">The sequence shown here is derived from an EMBL/GenBank/DDBJ whole genome shotgun (WGS) entry which is preliminary data.</text>
</comment>
<evidence type="ECO:0000256" key="4">
    <source>
        <dbReference type="ARBA" id="ARBA00022452"/>
    </source>
</evidence>
<comment type="similarity">
    <text evidence="2 14 15">Belongs to the TonB-dependent receptor family.</text>
</comment>
<proteinExistence type="inferred from homology"/>
<evidence type="ECO:0000256" key="15">
    <source>
        <dbReference type="RuleBase" id="RU003357"/>
    </source>
</evidence>
<comment type="subcellular location">
    <subcellularLocation>
        <location evidence="1 14">Cell outer membrane</location>
        <topology evidence="1 14">Multi-pass membrane protein</topology>
    </subcellularLocation>
</comment>
<evidence type="ECO:0000256" key="10">
    <source>
        <dbReference type="ARBA" id="ARBA00023077"/>
    </source>
</evidence>
<name>A0A843SEB0_9BURK</name>
<dbReference type="PANTHER" id="PTHR32552">
    <property type="entry name" value="FERRICHROME IRON RECEPTOR-RELATED"/>
    <property type="match status" value="1"/>
</dbReference>
<dbReference type="GO" id="GO:0015344">
    <property type="term" value="F:siderophore uptake transmembrane transporter activity"/>
    <property type="evidence" value="ECO:0007669"/>
    <property type="project" value="TreeGrafter"/>
</dbReference>
<feature type="domain" description="TonB-dependent receptor plug" evidence="18">
    <location>
        <begin position="59"/>
        <end position="145"/>
    </location>
</feature>
<dbReference type="RefSeq" id="WP_152805007.1">
    <property type="nucleotide sequence ID" value="NZ_WHUF01000003.1"/>
</dbReference>
<dbReference type="Proteomes" id="UP000444318">
    <property type="component" value="Unassembled WGS sequence"/>
</dbReference>
<evidence type="ECO:0000256" key="9">
    <source>
        <dbReference type="ARBA" id="ARBA00023065"/>
    </source>
</evidence>
<organism evidence="19 20">
    <name type="scientific">Rugamonas rivuli</name>
    <dbReference type="NCBI Taxonomy" id="2743358"/>
    <lineage>
        <taxon>Bacteria</taxon>
        <taxon>Pseudomonadati</taxon>
        <taxon>Pseudomonadota</taxon>
        <taxon>Betaproteobacteria</taxon>
        <taxon>Burkholderiales</taxon>
        <taxon>Oxalobacteraceae</taxon>
        <taxon>Telluria group</taxon>
        <taxon>Rugamonas</taxon>
    </lineage>
</organism>
<keyword evidence="4 14" id="KW-1134">Transmembrane beta strand</keyword>
<evidence type="ECO:0000256" key="8">
    <source>
        <dbReference type="ARBA" id="ARBA00023004"/>
    </source>
</evidence>
<dbReference type="EMBL" id="WHUF01000003">
    <property type="protein sequence ID" value="MQA20511.1"/>
    <property type="molecule type" value="Genomic_DNA"/>
</dbReference>
<keyword evidence="12 19" id="KW-0675">Receptor</keyword>
<evidence type="ECO:0000256" key="3">
    <source>
        <dbReference type="ARBA" id="ARBA00022448"/>
    </source>
</evidence>
<evidence type="ECO:0000256" key="16">
    <source>
        <dbReference type="SAM" id="SignalP"/>
    </source>
</evidence>
<keyword evidence="6 14" id="KW-0812">Transmembrane</keyword>
<accession>A0A843SEB0</accession>
<dbReference type="InterPro" id="IPR000531">
    <property type="entry name" value="Beta-barrel_TonB"/>
</dbReference>
<evidence type="ECO:0000256" key="1">
    <source>
        <dbReference type="ARBA" id="ARBA00004571"/>
    </source>
</evidence>
<keyword evidence="3 14" id="KW-0813">Transport</keyword>
<dbReference type="Pfam" id="PF00593">
    <property type="entry name" value="TonB_dep_Rec_b-barrel"/>
    <property type="match status" value="1"/>
</dbReference>
<sequence>MQSAVKHNPKLRLSLVALACQMVCMGAAFAQSDAAPAAKPATETVTITGRKVGMGLMVQEDVPKARSTVTAEELAKQRPTGNAYDALALLPAVNTYSYDSTGLFGGGLTLRGFNSDQIGATINGVPVNDSGNFAVFPQEYVDQENTCTTFVTQGSTDVDSPQVGATGGNFGITTCEPEDKQRFRVAQTLGELSMFKTYLRYDTGRFWNNKAKVFVSVSQAKSDKWKGAGEANRKHMDIGFNYDWDRFNYIHGTVLYNRAVNNNFSTFNLADLAKNGYYYDYTTSFIGHAPASPGKAVSDPAQNNADSFYKLALNPFENVIASATAKFRIGENTDIKFLPYFWYGYGTGGVQQKLQQENAFLNPATGKFVGVDLNGDGDTLDKVWVYSGSITRTQRPGASVSVTHNWNNHQILAGFWYERATHKQTGPMEKIGANGEPSDVWLRDNLVTRPDGSLYESRDWKSISTAFQGFVQDTATFIDDKLTVNVGLRTPHVKRDFTNYANEGNSQTAPNSGITYNYQKTYSTLLPQLGLRYRITNDDQLFASLAKNMKAPPNFVYSTTNGNLSLINNLPTLLGDVRQETSMNLDMGYRHQTTAITTQATIFFSDFKDRQATAFDPNSQTSTLTNVGKVKNKGFEVEAGNTPVNGWSFYASLGYSSSEIQENLQAGKGIYLPTKGNQFPLTPKWKGGLSASYETNSWYTRLKAKVTSNQQATLANDELVPGYTTVDFDAGYQFPSGEFFKNPKLTLNVSNLLDRQYRNPSSQSVTNATAYPGVTAKGVFYYLGAPRFVSATLRVDF</sequence>
<evidence type="ECO:0000256" key="14">
    <source>
        <dbReference type="PROSITE-ProRule" id="PRU01360"/>
    </source>
</evidence>
<feature type="chain" id="PRO_5032620804" evidence="16">
    <location>
        <begin position="31"/>
        <end position="797"/>
    </location>
</feature>
<keyword evidence="8" id="KW-0408">Iron</keyword>
<dbReference type="Pfam" id="PF07715">
    <property type="entry name" value="Plug"/>
    <property type="match status" value="1"/>
</dbReference>
<dbReference type="GO" id="GO:0009279">
    <property type="term" value="C:cell outer membrane"/>
    <property type="evidence" value="ECO:0007669"/>
    <property type="project" value="UniProtKB-SubCell"/>
</dbReference>
<keyword evidence="5" id="KW-0410">Iron transport</keyword>
<keyword evidence="10 15" id="KW-0798">TonB box</keyword>
<keyword evidence="13 14" id="KW-0998">Cell outer membrane</keyword>
<evidence type="ECO:0000313" key="19">
    <source>
        <dbReference type="EMBL" id="MQA20511.1"/>
    </source>
</evidence>
<evidence type="ECO:0000256" key="2">
    <source>
        <dbReference type="ARBA" id="ARBA00009810"/>
    </source>
</evidence>
<dbReference type="InterPro" id="IPR039426">
    <property type="entry name" value="TonB-dep_rcpt-like"/>
</dbReference>
<gene>
    <name evidence="19" type="ORF">GEV01_13405</name>
</gene>
<dbReference type="PANTHER" id="PTHR32552:SF89">
    <property type="entry name" value="CATECHOLATE SIDEROPHORE RECEPTOR FIU"/>
    <property type="match status" value="1"/>
</dbReference>
<dbReference type="InterPro" id="IPR036942">
    <property type="entry name" value="Beta-barrel_TonB_sf"/>
</dbReference>
<evidence type="ECO:0000256" key="7">
    <source>
        <dbReference type="ARBA" id="ARBA00022729"/>
    </source>
</evidence>
<feature type="domain" description="TonB-dependent receptor-like beta-barrel" evidence="17">
    <location>
        <begin position="276"/>
        <end position="752"/>
    </location>
</feature>
<feature type="signal peptide" evidence="16">
    <location>
        <begin position="1"/>
        <end position="30"/>
    </location>
</feature>
<keyword evidence="9" id="KW-0406">Ion transport</keyword>
<keyword evidence="7 16" id="KW-0732">Signal</keyword>
<evidence type="ECO:0000256" key="13">
    <source>
        <dbReference type="ARBA" id="ARBA00023237"/>
    </source>
</evidence>
<dbReference type="AlphaFoldDB" id="A0A843SEB0"/>
<dbReference type="SUPFAM" id="SSF56935">
    <property type="entry name" value="Porins"/>
    <property type="match status" value="1"/>
</dbReference>
<dbReference type="Gene3D" id="2.170.130.10">
    <property type="entry name" value="TonB-dependent receptor, plug domain"/>
    <property type="match status" value="1"/>
</dbReference>
<dbReference type="InterPro" id="IPR012910">
    <property type="entry name" value="Plug_dom"/>
</dbReference>
<keyword evidence="11 14" id="KW-0472">Membrane</keyword>
<protein>
    <submittedName>
        <fullName evidence="19">TonB-dependent receptor</fullName>
    </submittedName>
</protein>
<reference evidence="19 20" key="1">
    <citation type="submission" date="2019-10" db="EMBL/GenBank/DDBJ databases">
        <title>Two novel species isolated from a subtropical stream in China.</title>
        <authorList>
            <person name="Lu H."/>
        </authorList>
    </citation>
    <scope>NUCLEOTIDE SEQUENCE [LARGE SCALE GENOMIC DNA]</scope>
    <source>
        <strain evidence="19 20">FT103W</strain>
    </source>
</reference>
<keyword evidence="20" id="KW-1185">Reference proteome</keyword>